<dbReference type="PRINTS" id="PR01021">
    <property type="entry name" value="OMPADOMAIN"/>
</dbReference>
<feature type="region of interest" description="Disordered" evidence="5">
    <location>
        <begin position="162"/>
        <end position="193"/>
    </location>
</feature>
<evidence type="ECO:0000256" key="2">
    <source>
        <dbReference type="ARBA" id="ARBA00023136"/>
    </source>
</evidence>
<sequence>MKRLRYSFLLFLWVSFGAMAQKITTLSPYVEEQSQPDVALTKVELTDDYTILHFRFESAQRNPTLRDFFGERQGNLDRNYIEVDPKSRLYEPKNTTKKYRFIKAVGIPVAPETRTVYPGDVVKFSVYYERLDPGIEVFDMFEGKDYGTKRYWNYFGVHIRNPRRVPPKPKPEPKKEEPPVIANTPTPVPPIESKPEAPVAKVVTLRGTVIDAKTKKPIAAKISYVVPSEDNGLDSMQLSASSGKFKISLDAGNKYAYVAAAKGYFPVSGAFDLTNAKAGEEVANEITLNPVAVGESITLNNIYFDTGKYDLLPASSSELDRLVQLMRENTNMEIRVEGHTDNLGDFDKNVELSQNRANAVKKYLVAKGIDSARVGAKGLGSTRPVSKGTSEAERRRNRRVEFIVEKL</sequence>
<dbReference type="PANTHER" id="PTHR30329">
    <property type="entry name" value="STATOR ELEMENT OF FLAGELLAR MOTOR COMPLEX"/>
    <property type="match status" value="1"/>
</dbReference>
<evidence type="ECO:0000259" key="7">
    <source>
        <dbReference type="PROSITE" id="PS51123"/>
    </source>
</evidence>
<dbReference type="InterPro" id="IPR050330">
    <property type="entry name" value="Bact_OuterMem_StrucFunc"/>
</dbReference>
<proteinExistence type="predicted"/>
<dbReference type="CDD" id="cd07185">
    <property type="entry name" value="OmpA_C-like"/>
    <property type="match status" value="1"/>
</dbReference>
<comment type="subcellular location">
    <subcellularLocation>
        <location evidence="1">Cell outer membrane</location>
    </subcellularLocation>
</comment>
<dbReference type="Proteomes" id="UP000541352">
    <property type="component" value="Unassembled WGS sequence"/>
</dbReference>
<name>A0A7W5ZI99_9BACT</name>
<keyword evidence="9" id="KW-1185">Reference proteome</keyword>
<keyword evidence="3" id="KW-0998">Cell outer membrane</keyword>
<dbReference type="Gene3D" id="3.30.1330.60">
    <property type="entry name" value="OmpA-like domain"/>
    <property type="match status" value="1"/>
</dbReference>
<dbReference type="EMBL" id="JACIBY010000002">
    <property type="protein sequence ID" value="MBB3837384.1"/>
    <property type="molecule type" value="Genomic_DNA"/>
</dbReference>
<dbReference type="GO" id="GO:0009279">
    <property type="term" value="C:cell outer membrane"/>
    <property type="evidence" value="ECO:0007669"/>
    <property type="project" value="UniProtKB-SubCell"/>
</dbReference>
<dbReference type="RefSeq" id="WP_183972108.1">
    <property type="nucleotide sequence ID" value="NZ_JACIBY010000002.1"/>
</dbReference>
<dbReference type="Pfam" id="PF00691">
    <property type="entry name" value="OmpA"/>
    <property type="match status" value="1"/>
</dbReference>
<dbReference type="InterPro" id="IPR006665">
    <property type="entry name" value="OmpA-like"/>
</dbReference>
<dbReference type="AlphaFoldDB" id="A0A7W5ZI99"/>
<keyword evidence="6" id="KW-0732">Signal</keyword>
<feature type="chain" id="PRO_5030724960" evidence="6">
    <location>
        <begin position="21"/>
        <end position="407"/>
    </location>
</feature>
<evidence type="ECO:0000313" key="8">
    <source>
        <dbReference type="EMBL" id="MBB3837384.1"/>
    </source>
</evidence>
<feature type="domain" description="OmpA-like" evidence="7">
    <location>
        <begin position="293"/>
        <end position="407"/>
    </location>
</feature>
<evidence type="ECO:0000256" key="3">
    <source>
        <dbReference type="ARBA" id="ARBA00023237"/>
    </source>
</evidence>
<feature type="signal peptide" evidence="6">
    <location>
        <begin position="1"/>
        <end position="20"/>
    </location>
</feature>
<keyword evidence="2 4" id="KW-0472">Membrane</keyword>
<protein>
    <submittedName>
        <fullName evidence="8">Outer membrane protein OmpA-like peptidoglycan-associated protein</fullName>
    </submittedName>
</protein>
<organism evidence="8 9">
    <name type="scientific">Runella defluvii</name>
    <dbReference type="NCBI Taxonomy" id="370973"/>
    <lineage>
        <taxon>Bacteria</taxon>
        <taxon>Pseudomonadati</taxon>
        <taxon>Bacteroidota</taxon>
        <taxon>Cytophagia</taxon>
        <taxon>Cytophagales</taxon>
        <taxon>Spirosomataceae</taxon>
        <taxon>Runella</taxon>
    </lineage>
</organism>
<reference evidence="8 9" key="1">
    <citation type="submission" date="2020-08" db="EMBL/GenBank/DDBJ databases">
        <title>Genomic Encyclopedia of Type Strains, Phase IV (KMG-IV): sequencing the most valuable type-strain genomes for metagenomic binning, comparative biology and taxonomic classification.</title>
        <authorList>
            <person name="Goeker M."/>
        </authorList>
    </citation>
    <scope>NUCLEOTIDE SEQUENCE [LARGE SCALE GENOMIC DNA]</scope>
    <source>
        <strain evidence="8 9">DSM 17976</strain>
    </source>
</reference>
<evidence type="ECO:0000256" key="5">
    <source>
        <dbReference type="SAM" id="MobiDB-lite"/>
    </source>
</evidence>
<comment type="caution">
    <text evidence="8">The sequence shown here is derived from an EMBL/GenBank/DDBJ whole genome shotgun (WGS) entry which is preliminary data.</text>
</comment>
<dbReference type="PROSITE" id="PS51123">
    <property type="entry name" value="OMPA_2"/>
    <property type="match status" value="1"/>
</dbReference>
<dbReference type="PANTHER" id="PTHR30329:SF21">
    <property type="entry name" value="LIPOPROTEIN YIAD-RELATED"/>
    <property type="match status" value="1"/>
</dbReference>
<evidence type="ECO:0000256" key="4">
    <source>
        <dbReference type="PROSITE-ProRule" id="PRU00473"/>
    </source>
</evidence>
<dbReference type="Gene3D" id="2.60.40.1120">
    <property type="entry name" value="Carboxypeptidase-like, regulatory domain"/>
    <property type="match status" value="1"/>
</dbReference>
<dbReference type="SUPFAM" id="SSF103088">
    <property type="entry name" value="OmpA-like"/>
    <property type="match status" value="1"/>
</dbReference>
<dbReference type="InterPro" id="IPR006664">
    <property type="entry name" value="OMP_bac"/>
</dbReference>
<gene>
    <name evidence="8" type="ORF">FHS57_001378</name>
</gene>
<feature type="compositionally biased region" description="Basic and acidic residues" evidence="5">
    <location>
        <begin position="169"/>
        <end position="178"/>
    </location>
</feature>
<accession>A0A7W5ZI99</accession>
<evidence type="ECO:0000313" key="9">
    <source>
        <dbReference type="Proteomes" id="UP000541352"/>
    </source>
</evidence>
<evidence type="ECO:0000256" key="6">
    <source>
        <dbReference type="SAM" id="SignalP"/>
    </source>
</evidence>
<dbReference type="InterPro" id="IPR036737">
    <property type="entry name" value="OmpA-like_sf"/>
</dbReference>
<evidence type="ECO:0000256" key="1">
    <source>
        <dbReference type="ARBA" id="ARBA00004442"/>
    </source>
</evidence>